<dbReference type="PROSITE" id="PS50525">
    <property type="entry name" value="RDRP_SSRNA_NEG_SEG"/>
    <property type="match status" value="1"/>
</dbReference>
<proteinExistence type="predicted"/>
<keyword evidence="3" id="KW-0808">Transferase</keyword>
<evidence type="ECO:0000256" key="6">
    <source>
        <dbReference type="ARBA" id="ARBA00031012"/>
    </source>
</evidence>
<protein>
    <recommendedName>
        <fullName evidence="2">RNA-directed RNA polymerase L</fullName>
        <ecNumber evidence="1">2.7.7.48</ecNumber>
    </recommendedName>
    <alternativeName>
        <fullName evidence="4">Large structural protein</fullName>
    </alternativeName>
    <alternativeName>
        <fullName evidence="6">Replicase</fullName>
    </alternativeName>
    <alternativeName>
        <fullName evidence="5">Transcriptase</fullName>
    </alternativeName>
</protein>
<dbReference type="InterPro" id="IPR007322">
    <property type="entry name" value="RNA_pol_bunyavir"/>
</dbReference>
<dbReference type="GO" id="GO:0003968">
    <property type="term" value="F:RNA-directed RNA polymerase activity"/>
    <property type="evidence" value="ECO:0007669"/>
    <property type="project" value="UniProtKB-EC"/>
</dbReference>
<organism evidence="8">
    <name type="scientific">Lentinula edodes negative-strand RNA virus 2</name>
    <dbReference type="NCBI Taxonomy" id="2547431"/>
    <lineage>
        <taxon>Viruses</taxon>
        <taxon>Riboviria</taxon>
        <taxon>Orthornavirae</taxon>
        <taxon>Negarnaviricota</taxon>
        <taxon>Polyploviricotina</taxon>
        <taxon>Bunyaviricetes</taxon>
        <taxon>Hareavirales</taxon>
        <taxon>Phenuiviridae</taxon>
        <taxon>Lentinuvirus</taxon>
        <taxon>Lentinuvirus lentinulae</taxon>
    </lineage>
</organism>
<evidence type="ECO:0000256" key="3">
    <source>
        <dbReference type="ARBA" id="ARBA00022679"/>
    </source>
</evidence>
<sequence>MSNDIFLKINDIVNNVMTGEPTEPNFYYPTEDLLLNVDISVEGNNVRVSTSNLLDIDSRLEGMRVMFEVGSQKLNNIRHEMVSSMCSEETDVPLSEIDPKYSDDNRQPYHKMTPDFYCASERRIGELATSAVSDEKVMKKAYHGKHLTYTPYLKEVEIEQYLIFVVSPNSVLSNCPLTQNIVNELCARCRLGIMVESIIVERLGRDIFTNEDLSSREKLVEDIFSSFNLGGFEDGPDFELEELLDLSDGILSDEDRDRALTIIAQEFKATKKLKFTSPVVLEEYEEGIRKNPLGCHPKDHLKRIANFPFVIGYRDSSPDYEALSLGSTYGSTCPTSLKKIWEQCFMTGSNKPIDPDPEEDLSLTDTPHEMNKHRVKKWHRFPVDFTMEDKEEVGMSGLYGKTSAETFESVRQKQQEDHKSFDPESEIVDIEEFLGNNTWTRRYSEFDFESSSVGKLLRKAKDMANGEEKGPMLDSVDIFSRFIARSEIVLYFDMISCFMSEIAYCKKHFNNKGTFMYRYLRNYRAGLVLHNTGTHTFVSFCFQDGASKIVDTGRLGPKLFRLGDLIITDWCSYDDPHIEHWMKSGPYCASIMARLMASHGIDPYRESEASFFKYDDHRQFWQTLKMIMVIYMNGKTEMDETVSLMRYFHMNLFDEYGADPFKFVKRLPEVFRSRFTCLLYKRIKNLMFYYKENKVKRVISHSVGEGRPHEYGNLKTIYCEGFVPYERLVDSFYYGYVISKIKQHNVKTYYGICKKLLREEFKFLAMKKEGKKVIDKLEKPEAHRRDRSMLKYFLVVYNKILSKRVGPEFKKVLRKQVVGSIARTSFSELSTLKVSDRDHSDVDIIPEEFEGLSYKKGRDKLRELKKEEFQKRPKMIQEMNKLSEKFKKDHGRYPNHYVEMVPDALDRLEKKGHFICGLHPKDQHVTIREFHILEEDARIVQFTIEKLGKTVCENSEGETITHPKKKDKFVQEHYKEALMNFEDFITMGKSSDASTWCQNHFVSSFCAFLLSVHDPVFHNFIIRVLKLWTNKRVSLPMELITSFLINKKTPSNDDFYQKLKQKMSDGEAPFVKKNSNEVEIHSGMFQGLLHYISSAYHGMAQEVSENLEKELSRKLFNMPMVVKKVWGSDDSGSLNSVSITENNKYEVSRNLWRIMHLKEKICEWIGIVNSDKSAMATVDNIEYNSEFYVRQKPIKPTFRWASACMETVLVESFITRYRIFSNTLTQTLEGGASTLECSLIQLAQAWFHYNLCGNNSTPLFEKATNLWLKYPAPALGFFPLDPDLSCGMTGFDFSVYLLCKNSGEGSNLISMEEIIQTPQMDYKGKKGKEVSSEEKSVKLKFSKDDMWKKLMATVDLPTLEECVELIDEDPLIVFGNPTTWEEERLNIVLKLYSPGVKESLSQHSSVMRMQVASAYMLTGRCFTIRGEKDKKSLLKLLHDEANKDRGRKKDLSEIFPSSVQYEEHFQFLENVRLHQFHADTDMNRKSKVSIEVFHSEIDDDYPLLDLCKRKWFKARSVKLGANHFNSVWKETKAKYSFIRDTLAETREITQLDNLHLKHFLETVSQKSRKIVLSDTTAKNNYFKSVISRIYWPHIKILSSHVENEDRKVESLRTTLFSVMNYFYSREYKEQLIKSIISQSEVLQDDISYDDPKTRNLKLFRDSLDPDIDKVILIEKMRKIRKSVLGFFSERQRFDELTKKRKGLGEWRGVTGNTSIIIKMMNEDIDRITINSVSDLDYLGIVLKNLAQEFRSSFPGNVISKHNLYLTPAGRLVNLNSVQPGTIPVIVDKDMAVNYLELVQSRNWRLRVTPYNIRLTTVIEGTSTEITLLSDSFNTRDWSPEAPIVIETNTLLDLFNKGISPTIEQWEMFLRTYFPISRRERTEVYHHKSRDETYGIFNSKSLREMLIKNFENIAGTSKEGIFERIKSSNAKVEANISFDEVSRSFIESIAMAELGEDSSLFQRLTNFYRSGLEVPSELHEEVSLTASNIQGLEEDSMMEWIDKIKDSMITTSEWNEMHETVILGMSSRNRFFMNMYKYLSLKFPSLDFNDLTGSIQLEVVNPWGIILSFAFRNDLEEIDFSDIEDPVGLPSITDDRSEALPNSDWRSDFSIRSEHSVNERIRALEVFKAEAPDAIAKAQAHASIAQNQRLLFRMRERRGVAHLAFNNVSDVKKKDFVYAALTQFCRSEEDSLDVQEIIDDETISLDERKSTVLTILKAKSRNIIADLETKGFIDRDMSNSYLDSLPSQFLTEAFVDLICILLGCKVMFLVKDTEMFRIEPSVPLDSGPDDLKCYVYECESKDCILSSVPF</sequence>
<reference evidence="8" key="1">
    <citation type="submission" date="2019-11" db="EMBL/GenBank/DDBJ databases">
        <title>High-throughput sequencing reveals mycoviral diversity and a harmful negative-stranded RNA virus LeNSRV1 in edible mushroom Lentinula edodes.</title>
        <authorList>
            <person name="Guo M."/>
            <person name="Bian Y."/>
            <person name="Xu Z."/>
        </authorList>
    </citation>
    <scope>NUCLEOTIDE SEQUENCE</scope>
    <source>
        <strain evidence="8">Le30Z84</strain>
    </source>
</reference>
<evidence type="ECO:0000313" key="8">
    <source>
        <dbReference type="EMBL" id="QOX06030.1"/>
    </source>
</evidence>
<feature type="domain" description="RdRp catalytic" evidence="7">
    <location>
        <begin position="976"/>
        <end position="1167"/>
    </location>
</feature>
<name>A0A7S6Z306_9VIRU</name>
<dbReference type="GO" id="GO:0006351">
    <property type="term" value="P:DNA-templated transcription"/>
    <property type="evidence" value="ECO:0007669"/>
    <property type="project" value="InterPro"/>
</dbReference>
<evidence type="ECO:0000256" key="2">
    <source>
        <dbReference type="ARBA" id="ARBA00018602"/>
    </source>
</evidence>
<evidence type="ECO:0000256" key="5">
    <source>
        <dbReference type="ARBA" id="ARBA00030436"/>
    </source>
</evidence>
<evidence type="ECO:0000256" key="4">
    <source>
        <dbReference type="ARBA" id="ARBA00030285"/>
    </source>
</evidence>
<accession>A0A7S6Z306</accession>
<dbReference type="EMBL" id="MN744714">
    <property type="protein sequence ID" value="QOX06030.1"/>
    <property type="molecule type" value="Genomic_RNA"/>
</dbReference>
<dbReference type="GO" id="GO:0039694">
    <property type="term" value="P:viral RNA genome replication"/>
    <property type="evidence" value="ECO:0007669"/>
    <property type="project" value="InterPro"/>
</dbReference>
<dbReference type="Pfam" id="PF04196">
    <property type="entry name" value="Bunya_RdRp"/>
    <property type="match status" value="1"/>
</dbReference>
<dbReference type="EC" id="2.7.7.48" evidence="1"/>
<evidence type="ECO:0000256" key="1">
    <source>
        <dbReference type="ARBA" id="ARBA00012494"/>
    </source>
</evidence>
<evidence type="ECO:0000259" key="7">
    <source>
        <dbReference type="PROSITE" id="PS50525"/>
    </source>
</evidence>
<dbReference type="InterPro" id="IPR007099">
    <property type="entry name" value="RNA-dir_pol_NSvirus"/>
</dbReference>